<organism evidence="2 3">
    <name type="scientific">Teichococcus deserti</name>
    <dbReference type="NCBI Taxonomy" id="1817963"/>
    <lineage>
        <taxon>Bacteria</taxon>
        <taxon>Pseudomonadati</taxon>
        <taxon>Pseudomonadota</taxon>
        <taxon>Alphaproteobacteria</taxon>
        <taxon>Acetobacterales</taxon>
        <taxon>Roseomonadaceae</taxon>
        <taxon>Roseomonas</taxon>
    </lineage>
</organism>
<dbReference type="AlphaFoldDB" id="A0A1V2H5A7"/>
<keyword evidence="3" id="KW-1185">Reference proteome</keyword>
<evidence type="ECO:0000313" key="2">
    <source>
        <dbReference type="EMBL" id="ONG55747.1"/>
    </source>
</evidence>
<dbReference type="Proteomes" id="UP000188879">
    <property type="component" value="Unassembled WGS sequence"/>
</dbReference>
<reference evidence="2 3" key="1">
    <citation type="submission" date="2016-10" db="EMBL/GenBank/DDBJ databases">
        <title>Draft Genome sequence of Roseomonas sp. strain M3.</title>
        <authorList>
            <person name="Subhash Y."/>
            <person name="Lee S."/>
        </authorList>
    </citation>
    <scope>NUCLEOTIDE SEQUENCE [LARGE SCALE GENOMIC DNA]</scope>
    <source>
        <strain evidence="2 3">M3</strain>
    </source>
</reference>
<evidence type="ECO:0000313" key="3">
    <source>
        <dbReference type="Proteomes" id="UP000188879"/>
    </source>
</evidence>
<dbReference type="InterPro" id="IPR052399">
    <property type="entry name" value="Phage_Baseplate_Assmbl_Protein"/>
</dbReference>
<gene>
    <name evidence="2" type="ORF">BKE38_08755</name>
</gene>
<dbReference type="PANTHER" id="PTHR37829:SF3">
    <property type="entry name" value="PROTEIN JAYE-RELATED"/>
    <property type="match status" value="1"/>
</dbReference>
<evidence type="ECO:0000259" key="1">
    <source>
        <dbReference type="Pfam" id="PF04865"/>
    </source>
</evidence>
<proteinExistence type="predicted"/>
<name>A0A1V2H5A7_9PROT</name>
<dbReference type="EMBL" id="MLCO01000069">
    <property type="protein sequence ID" value="ONG55747.1"/>
    <property type="molecule type" value="Genomic_DNA"/>
</dbReference>
<dbReference type="Pfam" id="PF04865">
    <property type="entry name" value="Baseplate_J"/>
    <property type="match status" value="1"/>
</dbReference>
<dbReference type="OrthoDB" id="7012887at2"/>
<feature type="domain" description="Baseplate protein J-like barrel" evidence="1">
    <location>
        <begin position="103"/>
        <end position="189"/>
    </location>
</feature>
<dbReference type="InterPro" id="IPR006949">
    <property type="entry name" value="Barrel_Baseplate_J-like"/>
</dbReference>
<dbReference type="RefSeq" id="WP_076956975.1">
    <property type="nucleotide sequence ID" value="NZ_MLCO01000069.1"/>
</dbReference>
<protein>
    <recommendedName>
        <fullName evidence="1">Baseplate protein J-like barrel domain-containing protein</fullName>
    </recommendedName>
</protein>
<accession>A0A1V2H5A7</accession>
<sequence length="375" mass="39495">MSQLPYSTHDQFVEAAVAYIRATNPSFNSFSDGDLLLEIIRSSAHESQWLQYIAIQLLKQTRLSTSEGNDIDTFLADYGQARLPATYASGSVLFARYVPAALASVPVGTIVKTQDGEQSYIVTADSEHSAWVPASQSYAIPPGITGLQIPVRATLPGSGGNVSSGAITLISSALGGVDTVTNLVPLANGIDAESDEAARQRFPDYINSRSLGTLRAIGSAIANVQQGLSYSFAENTLPNGSERAGFVSIYVDDGTGDPAPELLNRIYQVVDDVRPLTTYFAVLSPNVAAATISITPTILPGFNALEVRNAVSLAVTSYVNGLGMGVPLRFTNLVAVARQAHPGIGYLEEIKVNNGSSNLGGATNQTVRVVSLAVN</sequence>
<dbReference type="PANTHER" id="PTHR37829">
    <property type="entry name" value="PHAGE-LIKE ELEMENT PBSX PROTEIN XKDT"/>
    <property type="match status" value="1"/>
</dbReference>
<comment type="caution">
    <text evidence="2">The sequence shown here is derived from an EMBL/GenBank/DDBJ whole genome shotgun (WGS) entry which is preliminary data.</text>
</comment>